<dbReference type="EMBL" id="JACSDY010000008">
    <property type="protein sequence ID" value="KAF7421939.1"/>
    <property type="molecule type" value="Genomic_DNA"/>
</dbReference>
<feature type="compositionally biased region" description="Basic and acidic residues" evidence="1">
    <location>
        <begin position="44"/>
        <end position="68"/>
    </location>
</feature>
<accession>A0A834NZ73</accession>
<evidence type="ECO:0000313" key="3">
    <source>
        <dbReference type="Proteomes" id="UP000600918"/>
    </source>
</evidence>
<reference evidence="2" key="1">
    <citation type="journal article" date="2020" name="G3 (Bethesda)">
        <title>High-Quality Assemblies for Three Invasive Social Wasps from the &lt;i&gt;Vespula&lt;/i&gt; Genus.</title>
        <authorList>
            <person name="Harrop T.W.R."/>
            <person name="Guhlin J."/>
            <person name="McLaughlin G.M."/>
            <person name="Permina E."/>
            <person name="Stockwell P."/>
            <person name="Gilligan J."/>
            <person name="Le Lec M.F."/>
            <person name="Gruber M.A.M."/>
            <person name="Quinn O."/>
            <person name="Lovegrove M."/>
            <person name="Duncan E.J."/>
            <person name="Remnant E.J."/>
            <person name="Van Eeckhoven J."/>
            <person name="Graham B."/>
            <person name="Knapp R.A."/>
            <person name="Langford K.W."/>
            <person name="Kronenberg Z."/>
            <person name="Press M.O."/>
            <person name="Eacker S.M."/>
            <person name="Wilson-Rankin E.E."/>
            <person name="Purcell J."/>
            <person name="Lester P.J."/>
            <person name="Dearden P.K."/>
        </authorList>
    </citation>
    <scope>NUCLEOTIDE SEQUENCE</scope>
    <source>
        <strain evidence="2">Volc-1</strain>
    </source>
</reference>
<feature type="compositionally biased region" description="Polar residues" evidence="1">
    <location>
        <begin position="31"/>
        <end position="43"/>
    </location>
</feature>
<keyword evidence="3" id="KW-1185">Reference proteome</keyword>
<comment type="caution">
    <text evidence="2">The sequence shown here is derived from an EMBL/GenBank/DDBJ whole genome shotgun (WGS) entry which is preliminary data.</text>
</comment>
<dbReference type="AlphaFoldDB" id="A0A834NZ73"/>
<gene>
    <name evidence="2" type="ORF">H0235_009775</name>
</gene>
<feature type="region of interest" description="Disordered" evidence="1">
    <location>
        <begin position="31"/>
        <end position="78"/>
    </location>
</feature>
<evidence type="ECO:0000313" key="2">
    <source>
        <dbReference type="EMBL" id="KAF7421939.1"/>
    </source>
</evidence>
<name>A0A834NZ73_VESPE</name>
<evidence type="ECO:0000256" key="1">
    <source>
        <dbReference type="SAM" id="MobiDB-lite"/>
    </source>
</evidence>
<dbReference type="Proteomes" id="UP000600918">
    <property type="component" value="Unassembled WGS sequence"/>
</dbReference>
<protein>
    <submittedName>
        <fullName evidence="2">Uncharacterized protein</fullName>
    </submittedName>
</protein>
<proteinExistence type="predicted"/>
<organism evidence="2 3">
    <name type="scientific">Vespula pensylvanica</name>
    <name type="common">Western yellow jacket</name>
    <name type="synonym">Wasp</name>
    <dbReference type="NCBI Taxonomy" id="30213"/>
    <lineage>
        <taxon>Eukaryota</taxon>
        <taxon>Metazoa</taxon>
        <taxon>Ecdysozoa</taxon>
        <taxon>Arthropoda</taxon>
        <taxon>Hexapoda</taxon>
        <taxon>Insecta</taxon>
        <taxon>Pterygota</taxon>
        <taxon>Neoptera</taxon>
        <taxon>Endopterygota</taxon>
        <taxon>Hymenoptera</taxon>
        <taxon>Apocrita</taxon>
        <taxon>Aculeata</taxon>
        <taxon>Vespoidea</taxon>
        <taxon>Vespidae</taxon>
        <taxon>Vespinae</taxon>
        <taxon>Vespula</taxon>
    </lineage>
</organism>
<sequence length="146" mass="16735">MEKRFWPTLSLREEDFPMRYLSASSQTDASESAISTFNSTSRNFEVDRERDGEKEAEAKDVGGHRSAVEQDPEESLAMSQETWRYGRHIFLRTILLAVGNPDAAKTKIVDVSIGWKQAKPIRSNAAYNEQRFIYQADRPKPKVHLD</sequence>